<dbReference type="AlphaFoldDB" id="A0A2H3EW84"/>
<evidence type="ECO:0000256" key="1">
    <source>
        <dbReference type="SAM" id="Coils"/>
    </source>
</evidence>
<dbReference type="Proteomes" id="UP000217790">
    <property type="component" value="Unassembled WGS sequence"/>
</dbReference>
<proteinExistence type="predicted"/>
<gene>
    <name evidence="3" type="ORF">ARMGADRAFT_1096962</name>
</gene>
<dbReference type="EMBL" id="KZ293644">
    <property type="protein sequence ID" value="PBL04568.1"/>
    <property type="molecule type" value="Genomic_DNA"/>
</dbReference>
<evidence type="ECO:0000313" key="3">
    <source>
        <dbReference type="EMBL" id="PBL04568.1"/>
    </source>
</evidence>
<name>A0A2H3EW84_ARMGA</name>
<sequence length="199" mass="22894">MFPYHTEDNQHPVGQENKDIPHQHDPESSVFLQASLDGLKKALAELQSNLDLLHNATAALQSQKSHLQPFKYDYKEVLSLICCIPLEITMEILHYTGKSYNFGSCFSGFNDFIIQEGLWYLGQVCSSWQNALETLCPELWATVTVEIPLSYQPKVPMKADMVEMLRVVLEHSCSHPLDFYLKYYGPDWYGNEREIQAME</sequence>
<protein>
    <recommendedName>
        <fullName evidence="5">F-box domain-containing protein</fullName>
    </recommendedName>
</protein>
<evidence type="ECO:0000313" key="4">
    <source>
        <dbReference type="Proteomes" id="UP000217790"/>
    </source>
</evidence>
<feature type="coiled-coil region" evidence="1">
    <location>
        <begin position="29"/>
        <end position="63"/>
    </location>
</feature>
<dbReference type="OrthoDB" id="3365698at2759"/>
<dbReference type="InParanoid" id="A0A2H3EW84"/>
<organism evidence="3 4">
    <name type="scientific">Armillaria gallica</name>
    <name type="common">Bulbous honey fungus</name>
    <name type="synonym">Armillaria bulbosa</name>
    <dbReference type="NCBI Taxonomy" id="47427"/>
    <lineage>
        <taxon>Eukaryota</taxon>
        <taxon>Fungi</taxon>
        <taxon>Dikarya</taxon>
        <taxon>Basidiomycota</taxon>
        <taxon>Agaricomycotina</taxon>
        <taxon>Agaricomycetes</taxon>
        <taxon>Agaricomycetidae</taxon>
        <taxon>Agaricales</taxon>
        <taxon>Marasmiineae</taxon>
        <taxon>Physalacriaceae</taxon>
        <taxon>Armillaria</taxon>
    </lineage>
</organism>
<reference evidence="4" key="1">
    <citation type="journal article" date="2017" name="Nat. Ecol. Evol.">
        <title>Genome expansion and lineage-specific genetic innovations in the forest pathogenic fungi Armillaria.</title>
        <authorList>
            <person name="Sipos G."/>
            <person name="Prasanna A.N."/>
            <person name="Walter M.C."/>
            <person name="O'Connor E."/>
            <person name="Balint B."/>
            <person name="Krizsan K."/>
            <person name="Kiss B."/>
            <person name="Hess J."/>
            <person name="Varga T."/>
            <person name="Slot J."/>
            <person name="Riley R."/>
            <person name="Boka B."/>
            <person name="Rigling D."/>
            <person name="Barry K."/>
            <person name="Lee J."/>
            <person name="Mihaltcheva S."/>
            <person name="LaButti K."/>
            <person name="Lipzen A."/>
            <person name="Waldron R."/>
            <person name="Moloney N.M."/>
            <person name="Sperisen C."/>
            <person name="Kredics L."/>
            <person name="Vagvoelgyi C."/>
            <person name="Patrignani A."/>
            <person name="Fitzpatrick D."/>
            <person name="Nagy I."/>
            <person name="Doyle S."/>
            <person name="Anderson J.B."/>
            <person name="Grigoriev I.V."/>
            <person name="Gueldener U."/>
            <person name="Muensterkoetter M."/>
            <person name="Nagy L.G."/>
        </authorList>
    </citation>
    <scope>NUCLEOTIDE SEQUENCE [LARGE SCALE GENOMIC DNA]</scope>
    <source>
        <strain evidence="4">Ar21-2</strain>
    </source>
</reference>
<evidence type="ECO:0000256" key="2">
    <source>
        <dbReference type="SAM" id="MobiDB-lite"/>
    </source>
</evidence>
<accession>A0A2H3EW84</accession>
<keyword evidence="4" id="KW-1185">Reference proteome</keyword>
<evidence type="ECO:0008006" key="5">
    <source>
        <dbReference type="Google" id="ProtNLM"/>
    </source>
</evidence>
<feature type="region of interest" description="Disordered" evidence="2">
    <location>
        <begin position="1"/>
        <end position="24"/>
    </location>
</feature>
<keyword evidence="1" id="KW-0175">Coiled coil</keyword>
<dbReference type="STRING" id="47427.A0A2H3EW84"/>